<evidence type="ECO:0000256" key="1">
    <source>
        <dbReference type="SAM" id="Phobius"/>
    </source>
</evidence>
<dbReference type="STRING" id="1220188.A0A4S3JPN6"/>
<comment type="caution">
    <text evidence="2">The sequence shown here is derived from an EMBL/GenBank/DDBJ whole genome shotgun (WGS) entry which is preliminary data.</text>
</comment>
<sequence length="99" mass="11244">MGKSIYFYNPSLGASILFTILYLFPTGYHLYTTILAPRKSTYNRAGYFIPILIGAGLEVAGALRDVVDVDRDCAGIYLREFICSSASIDRVWIWIWIRI</sequence>
<protein>
    <submittedName>
        <fullName evidence="2">Uncharacterized protein</fullName>
    </submittedName>
</protein>
<dbReference type="Proteomes" id="UP000308092">
    <property type="component" value="Unassembled WGS sequence"/>
</dbReference>
<feature type="transmembrane region" description="Helical" evidence="1">
    <location>
        <begin position="45"/>
        <end position="64"/>
    </location>
</feature>
<name>A0A4S3JPN6_9EURO</name>
<reference evidence="2 3" key="1">
    <citation type="submission" date="2019-03" db="EMBL/GenBank/DDBJ databases">
        <title>The genome sequence of a newly discovered highly antifungal drug resistant Aspergillus species, Aspergillus tanneri NIH 1004.</title>
        <authorList>
            <person name="Mounaud S."/>
            <person name="Singh I."/>
            <person name="Joardar V."/>
            <person name="Pakala S."/>
            <person name="Pakala S."/>
            <person name="Venepally P."/>
            <person name="Hoover J."/>
            <person name="Nierman W."/>
            <person name="Chung J."/>
            <person name="Losada L."/>
        </authorList>
    </citation>
    <scope>NUCLEOTIDE SEQUENCE [LARGE SCALE GENOMIC DNA]</scope>
    <source>
        <strain evidence="2 3">NIH1004</strain>
    </source>
</reference>
<keyword evidence="3" id="KW-1185">Reference proteome</keyword>
<keyword evidence="1" id="KW-0812">Transmembrane</keyword>
<proteinExistence type="predicted"/>
<keyword evidence="1" id="KW-1133">Transmembrane helix</keyword>
<gene>
    <name evidence="2" type="ORF">EYZ11_005108</name>
</gene>
<dbReference type="EMBL" id="SOSA01000158">
    <property type="protein sequence ID" value="THC95421.1"/>
    <property type="molecule type" value="Genomic_DNA"/>
</dbReference>
<dbReference type="AlphaFoldDB" id="A0A4S3JPN6"/>
<evidence type="ECO:0000313" key="2">
    <source>
        <dbReference type="EMBL" id="THC95421.1"/>
    </source>
</evidence>
<evidence type="ECO:0000313" key="3">
    <source>
        <dbReference type="Proteomes" id="UP000308092"/>
    </source>
</evidence>
<accession>A0A4S3JPN6</accession>
<feature type="transmembrane region" description="Helical" evidence="1">
    <location>
        <begin position="6"/>
        <end position="24"/>
    </location>
</feature>
<keyword evidence="1" id="KW-0472">Membrane</keyword>
<dbReference type="VEuPathDB" id="FungiDB:EYZ11_005108"/>
<organism evidence="2 3">
    <name type="scientific">Aspergillus tanneri</name>
    <dbReference type="NCBI Taxonomy" id="1220188"/>
    <lineage>
        <taxon>Eukaryota</taxon>
        <taxon>Fungi</taxon>
        <taxon>Dikarya</taxon>
        <taxon>Ascomycota</taxon>
        <taxon>Pezizomycotina</taxon>
        <taxon>Eurotiomycetes</taxon>
        <taxon>Eurotiomycetidae</taxon>
        <taxon>Eurotiales</taxon>
        <taxon>Aspergillaceae</taxon>
        <taxon>Aspergillus</taxon>
        <taxon>Aspergillus subgen. Circumdati</taxon>
    </lineage>
</organism>